<dbReference type="Pfam" id="PF08238">
    <property type="entry name" value="Sel1"/>
    <property type="match status" value="4"/>
</dbReference>
<dbReference type="InterPro" id="IPR006597">
    <property type="entry name" value="Sel1-like"/>
</dbReference>
<dbReference type="InterPro" id="IPR036034">
    <property type="entry name" value="PDZ_sf"/>
</dbReference>
<keyword evidence="3" id="KW-1185">Reference proteome</keyword>
<feature type="signal peptide" evidence="1">
    <location>
        <begin position="1"/>
        <end position="22"/>
    </location>
</feature>
<evidence type="ECO:0000313" key="3">
    <source>
        <dbReference type="Proteomes" id="UP001595935"/>
    </source>
</evidence>
<evidence type="ECO:0000313" key="2">
    <source>
        <dbReference type="EMBL" id="MFC4748169.1"/>
    </source>
</evidence>
<dbReference type="PANTHER" id="PTHR11102">
    <property type="entry name" value="SEL-1-LIKE PROTEIN"/>
    <property type="match status" value="1"/>
</dbReference>
<dbReference type="Gene3D" id="1.25.40.10">
    <property type="entry name" value="Tetratricopeptide repeat domain"/>
    <property type="match status" value="1"/>
</dbReference>
<dbReference type="PANTHER" id="PTHR11102:SF160">
    <property type="entry name" value="ERAD-ASSOCIATED E3 UBIQUITIN-PROTEIN LIGASE COMPONENT HRD3"/>
    <property type="match status" value="1"/>
</dbReference>
<accession>A0ABV9PDJ9</accession>
<dbReference type="RefSeq" id="WP_213258158.1">
    <property type="nucleotide sequence ID" value="NZ_JAGYWA010000004.1"/>
</dbReference>
<dbReference type="InterPro" id="IPR050767">
    <property type="entry name" value="Sel1_AlgK"/>
</dbReference>
<sequence length="565" mass="63864">MLKNYLKLTLALFIFNYHFSFAQCTPAKDSEMAKYERLSQTQDPQGCAQCGMLALYFCSAKYCVKSEDVSKVGTLISACKQNIINMGQPYCCPDYLNKEPEWGIMGEAPNATSSGKLGGVSNPAVTGNDASTANLLANSAVLIGSLLDSGSTSGASNLSSLNSYVQGQQLAEATTAIIDLFSASPEQKAKKEQERIAAEKRAEEYRKIELQKKIENENNAKIDFQKTVLQKLKNTDEVDRSNIVIWGMDNYISDKYNYDVRDMIPEWKTWMNQSVQNNNKFVSTVFAGKTLGLNFNKFNYDLGLTTDQAIQILEKIANSETEYRTYLGISWDIEKKTIKTKSKKKTISKDILSYKIDEVFENTAALSGGLQKGDIVLKINNNYIDNIDKLIRSFKPGDKIDLTFTRNNKEYTKNITLGSVAKDNHNVEAMIILANYFNTKAKGNNPEKALYYFTKAAENGSPNAMYALGEIYQKNIFGDKKLNVKYKFKKNEEFAMEWYHKSILNTNYTASLLHQYYKNGTYFEPKAFDELITMYKKGIGCEKNIKKSEEIAEIKKTYTDQFAIK</sequence>
<dbReference type="SUPFAM" id="SSF50156">
    <property type="entry name" value="PDZ domain-like"/>
    <property type="match status" value="1"/>
</dbReference>
<proteinExistence type="predicted"/>
<dbReference type="InterPro" id="IPR011990">
    <property type="entry name" value="TPR-like_helical_dom_sf"/>
</dbReference>
<dbReference type="SMART" id="SM00671">
    <property type="entry name" value="SEL1"/>
    <property type="match status" value="2"/>
</dbReference>
<dbReference type="SUPFAM" id="SSF81901">
    <property type="entry name" value="HCP-like"/>
    <property type="match status" value="1"/>
</dbReference>
<dbReference type="EMBL" id="JBHSGV010000004">
    <property type="protein sequence ID" value="MFC4748169.1"/>
    <property type="molecule type" value="Genomic_DNA"/>
</dbReference>
<name>A0ABV9PDJ9_9FLAO</name>
<dbReference type="Gene3D" id="2.30.42.10">
    <property type="match status" value="1"/>
</dbReference>
<keyword evidence="1" id="KW-0732">Signal</keyword>
<comment type="caution">
    <text evidence="2">The sequence shown here is derived from an EMBL/GenBank/DDBJ whole genome shotgun (WGS) entry which is preliminary data.</text>
</comment>
<gene>
    <name evidence="2" type="ORF">ACFO5S_11970</name>
</gene>
<organism evidence="2 3">
    <name type="scientific">Flavobacterium branchiicola</name>
    <dbReference type="NCBI Taxonomy" id="1114875"/>
    <lineage>
        <taxon>Bacteria</taxon>
        <taxon>Pseudomonadati</taxon>
        <taxon>Bacteroidota</taxon>
        <taxon>Flavobacteriia</taxon>
        <taxon>Flavobacteriales</taxon>
        <taxon>Flavobacteriaceae</taxon>
        <taxon>Flavobacterium</taxon>
    </lineage>
</organism>
<reference evidence="3" key="1">
    <citation type="journal article" date="2019" name="Int. J. Syst. Evol. Microbiol.">
        <title>The Global Catalogue of Microorganisms (GCM) 10K type strain sequencing project: providing services to taxonomists for standard genome sequencing and annotation.</title>
        <authorList>
            <consortium name="The Broad Institute Genomics Platform"/>
            <consortium name="The Broad Institute Genome Sequencing Center for Infectious Disease"/>
            <person name="Wu L."/>
            <person name="Ma J."/>
        </authorList>
    </citation>
    <scope>NUCLEOTIDE SEQUENCE [LARGE SCALE GENOMIC DNA]</scope>
    <source>
        <strain evidence="3">WYCCWR 13023</strain>
    </source>
</reference>
<protein>
    <submittedName>
        <fullName evidence="2">PDZ domain-containing protein</fullName>
    </submittedName>
</protein>
<feature type="chain" id="PRO_5045062784" evidence="1">
    <location>
        <begin position="23"/>
        <end position="565"/>
    </location>
</feature>
<evidence type="ECO:0000256" key="1">
    <source>
        <dbReference type="SAM" id="SignalP"/>
    </source>
</evidence>
<dbReference type="Proteomes" id="UP001595935">
    <property type="component" value="Unassembled WGS sequence"/>
</dbReference>